<evidence type="ECO:0000313" key="1">
    <source>
        <dbReference type="EMBL" id="RBO82309.1"/>
    </source>
</evidence>
<dbReference type="Pfam" id="PF07073">
    <property type="entry name" value="ROF"/>
    <property type="match status" value="1"/>
</dbReference>
<sequence length="83" mass="9450">MTMLSCGHYDYIEIVCMFHYPVALTLKTGEVITGKALDTKRNGVKEECIEIEQDHQVVLVVLDSIAKLKILIDNPHFDQVVFE</sequence>
<dbReference type="AlphaFoldDB" id="A0A366CYL9"/>
<comment type="caution">
    <text evidence="1">The sequence shown here is derived from an EMBL/GenBank/DDBJ whole genome shotgun (WGS) entry which is preliminary data.</text>
</comment>
<dbReference type="SUPFAM" id="SSF101744">
    <property type="entry name" value="Rof/RNase P subunit-like"/>
    <property type="match status" value="1"/>
</dbReference>
<gene>
    <name evidence="1" type="ORF">DFP76_106137</name>
</gene>
<dbReference type="Gene3D" id="2.30.30.400">
    <property type="entry name" value="Rof-like"/>
    <property type="match status" value="1"/>
</dbReference>
<dbReference type="Proteomes" id="UP000252086">
    <property type="component" value="Unassembled WGS sequence"/>
</dbReference>
<dbReference type="InterPro" id="IPR038626">
    <property type="entry name" value="Rof-like_sf"/>
</dbReference>
<proteinExistence type="predicted"/>
<name>A0A366CYL9_9GAMM</name>
<accession>A0A366CYL9</accession>
<keyword evidence="2" id="KW-1185">Reference proteome</keyword>
<dbReference type="InterPro" id="IPR023534">
    <property type="entry name" value="Rof/RNase_P-like"/>
</dbReference>
<dbReference type="InterPro" id="IPR009778">
    <property type="entry name" value="ROF"/>
</dbReference>
<organism evidence="1 2">
    <name type="scientific">Marinomonas aquiplantarum</name>
    <dbReference type="NCBI Taxonomy" id="491951"/>
    <lineage>
        <taxon>Bacteria</taxon>
        <taxon>Pseudomonadati</taxon>
        <taxon>Pseudomonadota</taxon>
        <taxon>Gammaproteobacteria</taxon>
        <taxon>Oceanospirillales</taxon>
        <taxon>Oceanospirillaceae</taxon>
        <taxon>Marinomonas</taxon>
    </lineage>
</organism>
<reference evidence="1 2" key="1">
    <citation type="submission" date="2018-06" db="EMBL/GenBank/DDBJ databases">
        <title>Genomic Encyclopedia of Type Strains, Phase III (KMG-III): the genomes of soil and plant-associated and newly described type strains.</title>
        <authorList>
            <person name="Whitman W."/>
        </authorList>
    </citation>
    <scope>NUCLEOTIDE SEQUENCE [LARGE SCALE GENOMIC DNA]</scope>
    <source>
        <strain evidence="1 2">CECT 7732</strain>
    </source>
</reference>
<protein>
    <submittedName>
        <fullName evidence="1">Rof transcriptional antiterminator</fullName>
    </submittedName>
</protein>
<dbReference type="RefSeq" id="WP_245931935.1">
    <property type="nucleotide sequence ID" value="NZ_QNRF01000006.1"/>
</dbReference>
<evidence type="ECO:0000313" key="2">
    <source>
        <dbReference type="Proteomes" id="UP000252086"/>
    </source>
</evidence>
<dbReference type="EMBL" id="QNRF01000006">
    <property type="protein sequence ID" value="RBO82309.1"/>
    <property type="molecule type" value="Genomic_DNA"/>
</dbReference>